<name>A0AAV0YW01_VICFA</name>
<accession>A0AAV0YW01</accession>
<keyword evidence="3" id="KW-1185">Reference proteome</keyword>
<dbReference type="EMBL" id="OX451736">
    <property type="protein sequence ID" value="CAI8588182.1"/>
    <property type="molecule type" value="Genomic_DNA"/>
</dbReference>
<keyword evidence="1" id="KW-0812">Transmembrane</keyword>
<keyword evidence="1" id="KW-1133">Transmembrane helix</keyword>
<sequence length="115" mass="13803">MAVISTYYHNCSDPNNSDLKSKPEKRRGNVTYQPELIQRVFKLDEYDERSREQRLGYVIRYRFFLFFSSFLFYFLLVFLFASSFRFSVNFDAATSFPFLQKYCACCDVIHMMDRG</sequence>
<organism evidence="2 3">
    <name type="scientific">Vicia faba</name>
    <name type="common">Broad bean</name>
    <name type="synonym">Faba vulgaris</name>
    <dbReference type="NCBI Taxonomy" id="3906"/>
    <lineage>
        <taxon>Eukaryota</taxon>
        <taxon>Viridiplantae</taxon>
        <taxon>Streptophyta</taxon>
        <taxon>Embryophyta</taxon>
        <taxon>Tracheophyta</taxon>
        <taxon>Spermatophyta</taxon>
        <taxon>Magnoliopsida</taxon>
        <taxon>eudicotyledons</taxon>
        <taxon>Gunneridae</taxon>
        <taxon>Pentapetalae</taxon>
        <taxon>rosids</taxon>
        <taxon>fabids</taxon>
        <taxon>Fabales</taxon>
        <taxon>Fabaceae</taxon>
        <taxon>Papilionoideae</taxon>
        <taxon>50 kb inversion clade</taxon>
        <taxon>NPAAA clade</taxon>
        <taxon>Hologalegina</taxon>
        <taxon>IRL clade</taxon>
        <taxon>Fabeae</taxon>
        <taxon>Vicia</taxon>
    </lineage>
</organism>
<evidence type="ECO:0000313" key="3">
    <source>
        <dbReference type="Proteomes" id="UP001157006"/>
    </source>
</evidence>
<gene>
    <name evidence="2" type="ORF">VFH_I335720</name>
</gene>
<evidence type="ECO:0000256" key="1">
    <source>
        <dbReference type="SAM" id="Phobius"/>
    </source>
</evidence>
<proteinExistence type="predicted"/>
<protein>
    <submittedName>
        <fullName evidence="2">Uncharacterized protein</fullName>
    </submittedName>
</protein>
<reference evidence="2 3" key="1">
    <citation type="submission" date="2023-01" db="EMBL/GenBank/DDBJ databases">
        <authorList>
            <person name="Kreplak J."/>
        </authorList>
    </citation>
    <scope>NUCLEOTIDE SEQUENCE [LARGE SCALE GENOMIC DNA]</scope>
</reference>
<feature type="transmembrane region" description="Helical" evidence="1">
    <location>
        <begin position="59"/>
        <end position="81"/>
    </location>
</feature>
<keyword evidence="1" id="KW-0472">Membrane</keyword>
<evidence type="ECO:0000313" key="2">
    <source>
        <dbReference type="EMBL" id="CAI8588182.1"/>
    </source>
</evidence>
<dbReference type="AlphaFoldDB" id="A0AAV0YW01"/>
<dbReference type="Proteomes" id="UP001157006">
    <property type="component" value="Chromosome 1L"/>
</dbReference>